<dbReference type="Proteomes" id="UP000326396">
    <property type="component" value="Linkage Group LG9"/>
</dbReference>
<name>A0A5N6LND1_9ASTR</name>
<evidence type="ECO:0000313" key="1">
    <source>
        <dbReference type="EMBL" id="KAD2393685.1"/>
    </source>
</evidence>
<evidence type="ECO:0000313" key="2">
    <source>
        <dbReference type="Proteomes" id="UP000326396"/>
    </source>
</evidence>
<sequence>MGLLHVTQVYFRDLFRIAENIFECMLNNCFVANNPVKGFAYKTGGGGKSTIGHVEEGGSDQVKTDGIQQDLKYFTDNLGTTFFDVAYGAFATAPRFAGKPFDMVSKVHLFARKKGPFNGCDLDAMAIKYGMRAQRYNFPYGSNNPPYYMLRFSE</sequence>
<gene>
    <name evidence="1" type="ORF">E3N88_40662</name>
</gene>
<dbReference type="AlphaFoldDB" id="A0A5N6LND1"/>
<keyword evidence="2" id="KW-1185">Reference proteome</keyword>
<comment type="caution">
    <text evidence="1">The sequence shown here is derived from an EMBL/GenBank/DDBJ whole genome shotgun (WGS) entry which is preliminary data.</text>
</comment>
<accession>A0A5N6LND1</accession>
<dbReference type="EMBL" id="SZYD01000019">
    <property type="protein sequence ID" value="KAD2393685.1"/>
    <property type="molecule type" value="Genomic_DNA"/>
</dbReference>
<proteinExistence type="predicted"/>
<reference evidence="1 2" key="1">
    <citation type="submission" date="2019-05" db="EMBL/GenBank/DDBJ databases">
        <title>Mikania micrantha, genome provides insights into the molecular mechanism of rapid growth.</title>
        <authorList>
            <person name="Liu B."/>
        </authorList>
    </citation>
    <scope>NUCLEOTIDE SEQUENCE [LARGE SCALE GENOMIC DNA]</scope>
    <source>
        <strain evidence="1">NLD-2019</strain>
        <tissue evidence="1">Leaf</tissue>
    </source>
</reference>
<protein>
    <submittedName>
        <fullName evidence="1">Uncharacterized protein</fullName>
    </submittedName>
</protein>
<organism evidence="1 2">
    <name type="scientific">Mikania micrantha</name>
    <name type="common">bitter vine</name>
    <dbReference type="NCBI Taxonomy" id="192012"/>
    <lineage>
        <taxon>Eukaryota</taxon>
        <taxon>Viridiplantae</taxon>
        <taxon>Streptophyta</taxon>
        <taxon>Embryophyta</taxon>
        <taxon>Tracheophyta</taxon>
        <taxon>Spermatophyta</taxon>
        <taxon>Magnoliopsida</taxon>
        <taxon>eudicotyledons</taxon>
        <taxon>Gunneridae</taxon>
        <taxon>Pentapetalae</taxon>
        <taxon>asterids</taxon>
        <taxon>campanulids</taxon>
        <taxon>Asterales</taxon>
        <taxon>Asteraceae</taxon>
        <taxon>Asteroideae</taxon>
        <taxon>Heliantheae alliance</taxon>
        <taxon>Eupatorieae</taxon>
        <taxon>Mikania</taxon>
    </lineage>
</organism>